<reference evidence="1" key="1">
    <citation type="submission" date="2019-08" db="EMBL/GenBank/DDBJ databases">
        <authorList>
            <person name="Kucharzyk K."/>
            <person name="Murdoch R.W."/>
            <person name="Higgins S."/>
            <person name="Loffler F."/>
        </authorList>
    </citation>
    <scope>NUCLEOTIDE SEQUENCE</scope>
</reference>
<protein>
    <submittedName>
        <fullName evidence="1">Uncharacterized protein</fullName>
    </submittedName>
</protein>
<sequence>MALHVGVDPARMDRGHPQPATFFFAERVGEGPQGELGRGVGAVARSGVETGTGVDGDYLTV</sequence>
<organism evidence="1">
    <name type="scientific">bioreactor metagenome</name>
    <dbReference type="NCBI Taxonomy" id="1076179"/>
    <lineage>
        <taxon>unclassified sequences</taxon>
        <taxon>metagenomes</taxon>
        <taxon>ecological metagenomes</taxon>
    </lineage>
</organism>
<name>A0A645E722_9ZZZZ</name>
<evidence type="ECO:0000313" key="1">
    <source>
        <dbReference type="EMBL" id="MPM97644.1"/>
    </source>
</evidence>
<dbReference type="AlphaFoldDB" id="A0A645E722"/>
<accession>A0A645E722</accession>
<dbReference type="EMBL" id="VSSQ01043889">
    <property type="protein sequence ID" value="MPM97644.1"/>
    <property type="molecule type" value="Genomic_DNA"/>
</dbReference>
<comment type="caution">
    <text evidence="1">The sequence shown here is derived from an EMBL/GenBank/DDBJ whole genome shotgun (WGS) entry which is preliminary data.</text>
</comment>
<gene>
    <name evidence="1" type="ORF">SDC9_144819</name>
</gene>
<proteinExistence type="predicted"/>